<reference evidence="3" key="1">
    <citation type="journal article" date="2023" name="Mol. Phylogenet. Evol.">
        <title>Genome-scale phylogeny and comparative genomics of the fungal order Sordariales.</title>
        <authorList>
            <person name="Hensen N."/>
            <person name="Bonometti L."/>
            <person name="Westerberg I."/>
            <person name="Brannstrom I.O."/>
            <person name="Guillou S."/>
            <person name="Cros-Aarteil S."/>
            <person name="Calhoun S."/>
            <person name="Haridas S."/>
            <person name="Kuo A."/>
            <person name="Mondo S."/>
            <person name="Pangilinan J."/>
            <person name="Riley R."/>
            <person name="LaButti K."/>
            <person name="Andreopoulos B."/>
            <person name="Lipzen A."/>
            <person name="Chen C."/>
            <person name="Yan M."/>
            <person name="Daum C."/>
            <person name="Ng V."/>
            <person name="Clum A."/>
            <person name="Steindorff A."/>
            <person name="Ohm R.A."/>
            <person name="Martin F."/>
            <person name="Silar P."/>
            <person name="Natvig D.O."/>
            <person name="Lalanne C."/>
            <person name="Gautier V."/>
            <person name="Ament-Velasquez S.L."/>
            <person name="Kruys A."/>
            <person name="Hutchinson M.I."/>
            <person name="Powell A.J."/>
            <person name="Barry K."/>
            <person name="Miller A.N."/>
            <person name="Grigoriev I.V."/>
            <person name="Debuchy R."/>
            <person name="Gladieux P."/>
            <person name="Hiltunen Thoren M."/>
            <person name="Johannesson H."/>
        </authorList>
    </citation>
    <scope>NUCLEOTIDE SEQUENCE [LARGE SCALE GENOMIC DNA]</scope>
    <source>
        <strain evidence="3">CBS 340.73</strain>
    </source>
</reference>
<dbReference type="AlphaFoldDB" id="A0AAN6MZE1"/>
<comment type="caution">
    <text evidence="2">The sequence shown here is derived from an EMBL/GenBank/DDBJ whole genome shotgun (WGS) entry which is preliminary data.</text>
</comment>
<dbReference type="Proteomes" id="UP001303473">
    <property type="component" value="Unassembled WGS sequence"/>
</dbReference>
<evidence type="ECO:0000256" key="1">
    <source>
        <dbReference type="SAM" id="SignalP"/>
    </source>
</evidence>
<proteinExistence type="predicted"/>
<organism evidence="2 3">
    <name type="scientific">Diplogelasinospora grovesii</name>
    <dbReference type="NCBI Taxonomy" id="303347"/>
    <lineage>
        <taxon>Eukaryota</taxon>
        <taxon>Fungi</taxon>
        <taxon>Dikarya</taxon>
        <taxon>Ascomycota</taxon>
        <taxon>Pezizomycotina</taxon>
        <taxon>Sordariomycetes</taxon>
        <taxon>Sordariomycetidae</taxon>
        <taxon>Sordariales</taxon>
        <taxon>Diplogelasinosporaceae</taxon>
        <taxon>Diplogelasinospora</taxon>
    </lineage>
</organism>
<evidence type="ECO:0000313" key="2">
    <source>
        <dbReference type="EMBL" id="KAK3935033.1"/>
    </source>
</evidence>
<feature type="chain" id="PRO_5042901115" evidence="1">
    <location>
        <begin position="17"/>
        <end position="71"/>
    </location>
</feature>
<keyword evidence="3" id="KW-1185">Reference proteome</keyword>
<sequence length="71" mass="7450">MKFLVLVTALIPAISAAAVDGGLYPAPCGRSVPHGVCMTEDRCTSAGGFYVGRDCPFYDVSDVGCCYDIPE</sequence>
<feature type="signal peptide" evidence="1">
    <location>
        <begin position="1"/>
        <end position="16"/>
    </location>
</feature>
<accession>A0AAN6MZE1</accession>
<dbReference type="EMBL" id="MU853945">
    <property type="protein sequence ID" value="KAK3935033.1"/>
    <property type="molecule type" value="Genomic_DNA"/>
</dbReference>
<protein>
    <submittedName>
        <fullName evidence="2">Uncharacterized protein</fullName>
    </submittedName>
</protein>
<evidence type="ECO:0000313" key="3">
    <source>
        <dbReference type="Proteomes" id="UP001303473"/>
    </source>
</evidence>
<name>A0AAN6MZE1_9PEZI</name>
<gene>
    <name evidence="2" type="ORF">QBC46DRAFT_324117</name>
</gene>
<keyword evidence="1" id="KW-0732">Signal</keyword>